<evidence type="ECO:0000313" key="10">
    <source>
        <dbReference type="Proteomes" id="UP001209878"/>
    </source>
</evidence>
<dbReference type="PROSITE" id="PS00411">
    <property type="entry name" value="KINESIN_MOTOR_1"/>
    <property type="match status" value="1"/>
</dbReference>
<dbReference type="GO" id="GO:0007018">
    <property type="term" value="P:microtubule-based movement"/>
    <property type="evidence" value="ECO:0007669"/>
    <property type="project" value="InterPro"/>
</dbReference>
<dbReference type="GO" id="GO:0008017">
    <property type="term" value="F:microtubule binding"/>
    <property type="evidence" value="ECO:0007669"/>
    <property type="project" value="InterPro"/>
</dbReference>
<comment type="caution">
    <text evidence="9">The sequence shown here is derived from an EMBL/GenBank/DDBJ whole genome shotgun (WGS) entry which is preliminary data.</text>
</comment>
<reference evidence="9" key="1">
    <citation type="journal article" date="2023" name="Mol. Biol. Evol.">
        <title>Third-Generation Sequencing Reveals the Adaptive Role of the Epigenome in Three Deep-Sea Polychaetes.</title>
        <authorList>
            <person name="Perez M."/>
            <person name="Aroh O."/>
            <person name="Sun Y."/>
            <person name="Lan Y."/>
            <person name="Juniper S.K."/>
            <person name="Young C.R."/>
            <person name="Angers B."/>
            <person name="Qian P.Y."/>
        </authorList>
    </citation>
    <scope>NUCLEOTIDE SEQUENCE</scope>
    <source>
        <strain evidence="9">R07B-5</strain>
    </source>
</reference>
<evidence type="ECO:0000256" key="7">
    <source>
        <dbReference type="SAM" id="MobiDB-lite"/>
    </source>
</evidence>
<evidence type="ECO:0000256" key="6">
    <source>
        <dbReference type="RuleBase" id="RU000394"/>
    </source>
</evidence>
<name>A0AAD9K938_RIDPI</name>
<keyword evidence="10" id="KW-1185">Reference proteome</keyword>
<keyword evidence="4" id="KW-0963">Cytoplasm</keyword>
<dbReference type="PROSITE" id="PS50067">
    <property type="entry name" value="KINESIN_MOTOR_2"/>
    <property type="match status" value="1"/>
</dbReference>
<keyword evidence="6" id="KW-0493">Microtubule</keyword>
<feature type="domain" description="Kinesin motor" evidence="8">
    <location>
        <begin position="388"/>
        <end position="711"/>
    </location>
</feature>
<dbReference type="PANTHER" id="PTHR47972:SF16">
    <property type="entry name" value="KINESIN-LIKE PROTEIN"/>
    <property type="match status" value="1"/>
</dbReference>
<keyword evidence="4" id="KW-0206">Cytoskeleton</keyword>
<evidence type="ECO:0000256" key="1">
    <source>
        <dbReference type="ARBA" id="ARBA00004245"/>
    </source>
</evidence>
<dbReference type="GO" id="GO:0005524">
    <property type="term" value="F:ATP binding"/>
    <property type="evidence" value="ECO:0007669"/>
    <property type="project" value="UniProtKB-UniRule"/>
</dbReference>
<comment type="subcellular location">
    <subcellularLocation>
        <location evidence="1">Cytoplasm</location>
        <location evidence="1">Cytoskeleton</location>
    </subcellularLocation>
</comment>
<dbReference type="AlphaFoldDB" id="A0AAD9K938"/>
<evidence type="ECO:0000259" key="8">
    <source>
        <dbReference type="PROSITE" id="PS50067"/>
    </source>
</evidence>
<evidence type="ECO:0000256" key="5">
    <source>
        <dbReference type="PROSITE-ProRule" id="PRU00283"/>
    </source>
</evidence>
<organism evidence="9 10">
    <name type="scientific">Ridgeia piscesae</name>
    <name type="common">Tubeworm</name>
    <dbReference type="NCBI Taxonomy" id="27915"/>
    <lineage>
        <taxon>Eukaryota</taxon>
        <taxon>Metazoa</taxon>
        <taxon>Spiralia</taxon>
        <taxon>Lophotrochozoa</taxon>
        <taxon>Annelida</taxon>
        <taxon>Polychaeta</taxon>
        <taxon>Sedentaria</taxon>
        <taxon>Canalipalpata</taxon>
        <taxon>Sabellida</taxon>
        <taxon>Siboglinidae</taxon>
        <taxon>Ridgeia</taxon>
    </lineage>
</organism>
<feature type="compositionally biased region" description="Polar residues" evidence="7">
    <location>
        <begin position="137"/>
        <end position="154"/>
    </location>
</feature>
<protein>
    <recommendedName>
        <fullName evidence="6">Kinesin-like protein</fullName>
    </recommendedName>
</protein>
<evidence type="ECO:0000313" key="9">
    <source>
        <dbReference type="EMBL" id="KAK2166981.1"/>
    </source>
</evidence>
<dbReference type="FunFam" id="3.40.850.10:FF:000113">
    <property type="entry name" value="Kinesin-like protein"/>
    <property type="match status" value="1"/>
</dbReference>
<dbReference type="InterPro" id="IPR036961">
    <property type="entry name" value="Kinesin_motor_dom_sf"/>
</dbReference>
<dbReference type="InterPro" id="IPR001752">
    <property type="entry name" value="Kinesin_motor_dom"/>
</dbReference>
<keyword evidence="3 5" id="KW-0067">ATP-binding</keyword>
<dbReference type="Pfam" id="PF00225">
    <property type="entry name" value="Kinesin"/>
    <property type="match status" value="1"/>
</dbReference>
<evidence type="ECO:0000256" key="4">
    <source>
        <dbReference type="ARBA" id="ARBA00023212"/>
    </source>
</evidence>
<proteinExistence type="inferred from homology"/>
<accession>A0AAD9K938</accession>
<dbReference type="PRINTS" id="PR00380">
    <property type="entry name" value="KINESINHEAVY"/>
</dbReference>
<keyword evidence="2 5" id="KW-0547">Nucleotide-binding</keyword>
<dbReference type="InterPro" id="IPR027640">
    <property type="entry name" value="Kinesin-like_fam"/>
</dbReference>
<dbReference type="GO" id="GO:0003777">
    <property type="term" value="F:microtubule motor activity"/>
    <property type="evidence" value="ECO:0007669"/>
    <property type="project" value="InterPro"/>
</dbReference>
<feature type="binding site" evidence="5">
    <location>
        <begin position="468"/>
        <end position="475"/>
    </location>
    <ligand>
        <name>ATP</name>
        <dbReference type="ChEBI" id="CHEBI:30616"/>
    </ligand>
</feature>
<keyword evidence="5 6" id="KW-0505">Motor protein</keyword>
<dbReference type="PANTHER" id="PTHR47972">
    <property type="entry name" value="KINESIN-LIKE PROTEIN KLP-3"/>
    <property type="match status" value="1"/>
</dbReference>
<dbReference type="EMBL" id="JAODUO010001293">
    <property type="protein sequence ID" value="KAK2166981.1"/>
    <property type="molecule type" value="Genomic_DNA"/>
</dbReference>
<dbReference type="Proteomes" id="UP001209878">
    <property type="component" value="Unassembled WGS sequence"/>
</dbReference>
<dbReference type="Gene3D" id="3.40.850.10">
    <property type="entry name" value="Kinesin motor domain"/>
    <property type="match status" value="1"/>
</dbReference>
<evidence type="ECO:0000256" key="2">
    <source>
        <dbReference type="ARBA" id="ARBA00022741"/>
    </source>
</evidence>
<feature type="compositionally biased region" description="Low complexity" evidence="7">
    <location>
        <begin position="203"/>
        <end position="212"/>
    </location>
</feature>
<dbReference type="GO" id="GO:0005874">
    <property type="term" value="C:microtubule"/>
    <property type="evidence" value="ECO:0007669"/>
    <property type="project" value="UniProtKB-KW"/>
</dbReference>
<evidence type="ECO:0000256" key="3">
    <source>
        <dbReference type="ARBA" id="ARBA00022840"/>
    </source>
</evidence>
<feature type="region of interest" description="Disordered" evidence="7">
    <location>
        <begin position="137"/>
        <end position="165"/>
    </location>
</feature>
<feature type="compositionally biased region" description="Basic and acidic residues" evidence="7">
    <location>
        <begin position="155"/>
        <end position="165"/>
    </location>
</feature>
<dbReference type="InterPro" id="IPR019821">
    <property type="entry name" value="Kinesin_motor_CS"/>
</dbReference>
<comment type="similarity">
    <text evidence="5 6">Belongs to the TRAFAC class myosin-kinesin ATPase superfamily. Kinesin family.</text>
</comment>
<gene>
    <name evidence="9" type="ORF">NP493_1294g01059</name>
</gene>
<feature type="region of interest" description="Disordered" evidence="7">
    <location>
        <begin position="203"/>
        <end position="225"/>
    </location>
</feature>
<feature type="region of interest" description="Disordered" evidence="7">
    <location>
        <begin position="1"/>
        <end position="24"/>
    </location>
</feature>
<dbReference type="InterPro" id="IPR027417">
    <property type="entry name" value="P-loop_NTPase"/>
</dbReference>
<dbReference type="SMART" id="SM00129">
    <property type="entry name" value="KISc"/>
    <property type="match status" value="1"/>
</dbReference>
<dbReference type="SUPFAM" id="SSF52540">
    <property type="entry name" value="P-loop containing nucleoside triphosphate hydrolases"/>
    <property type="match status" value="1"/>
</dbReference>
<sequence>MRQTDDLQRQVDEAEKVTQEEQDAHAVTQAELEEMKGRLQEMETALENSQEEAAVALAAATSDLTTQAEQLKRKLAETEAKIEALEKEKLKNIPVDAAKEIKQLKTKLRNIEKERNDHQVAEAKLAAQVKELKTKLNSVEKVQSDQKTSSSNTEDQLKAVQKEKETALKKLQDQWEKKEQKRAEAEKKKITVLERKIRDLEQAGAAGTLAGKGAAGKRGSVTAKGEDTKALQTANDKMRELKRENAALAAQLKQLEGELKKGGTQSNVEIERTAKKHEKILKEITKQLDAVTKKNSKNEENLRKREEQLTEAQKAITEKDHELEKLVSQLAVLKVAATEGAEMAERVKTLEHDLKKLTEENKTLSDNFNSERVLRKKYYNMVEDMKGKIRVYCRVRPLSKSELGRGNFSVVKSPDDYTVIVDTSRGTKDFQYDTVFMPDSTQEKVFEDTNNLIQSAVDGYNVCIFAYGQTGSGKTFTIIGGGDGSLPGIAPRAFNRIFDLLEENKTKFSYKVTCYMLELYNDKLLDLFIKPGTHSDEKMDIKKDKRGMVVISGAEIKKATNAKELYALFEQGSGNRHTASTMMNAESSRSHLVIGIVIETMNRVSGQILKGKLSLVDLAGSERVGKTGASAQQLKEAMSINKSLSALGDVISALSSEQDFIPYRNNKLTMLMQDSLGGNAKTLMFVNISPADYNADETVVSLTLVITSLVSHSLMSVITSSVTDSLMSVITSYVADSLMSVITSSVTDSLMSVITSSVTDSLMSVITSSVTDSLMSVITSSVTDSLMSVITSSVTDSLMSVITSSVTDSLQKICLFIPHGEIPFVMFEW</sequence>